<reference evidence="5 6" key="1">
    <citation type="submission" date="2013-02" db="EMBL/GenBank/DDBJ databases">
        <title>The Genome Sequence of Acinetobacter sp. NIPH 758.</title>
        <authorList>
            <consortium name="The Broad Institute Genome Sequencing Platform"/>
            <consortium name="The Broad Institute Genome Sequencing Center for Infectious Disease"/>
            <person name="Cerqueira G."/>
            <person name="Feldgarden M."/>
            <person name="Courvalin P."/>
            <person name="Perichon B."/>
            <person name="Grillot-Courvalin C."/>
            <person name="Clermont D."/>
            <person name="Rocha E."/>
            <person name="Yoon E.-J."/>
            <person name="Nemec A."/>
            <person name="Walker B."/>
            <person name="Young S.K."/>
            <person name="Zeng Q."/>
            <person name="Gargeya S."/>
            <person name="Fitzgerald M."/>
            <person name="Haas B."/>
            <person name="Abouelleil A."/>
            <person name="Alvarado L."/>
            <person name="Arachchi H.M."/>
            <person name="Berlin A.M."/>
            <person name="Chapman S.B."/>
            <person name="Dewar J."/>
            <person name="Goldberg J."/>
            <person name="Griggs A."/>
            <person name="Gujja S."/>
            <person name="Hansen M."/>
            <person name="Howarth C."/>
            <person name="Imamovic A."/>
            <person name="Larimer J."/>
            <person name="McCowan C."/>
            <person name="Murphy C."/>
            <person name="Neiman D."/>
            <person name="Pearson M."/>
            <person name="Priest M."/>
            <person name="Roberts A."/>
            <person name="Saif S."/>
            <person name="Shea T."/>
            <person name="Sisk P."/>
            <person name="Sykes S."/>
            <person name="Wortman J."/>
            <person name="Nusbaum C."/>
            <person name="Birren B."/>
        </authorList>
    </citation>
    <scope>NUCLEOTIDE SEQUENCE [LARGE SCALE GENOMIC DNA]</scope>
    <source>
        <strain evidence="5 6">NIPH 758</strain>
    </source>
</reference>
<dbReference type="Pfam" id="PF07963">
    <property type="entry name" value="N_methyl"/>
    <property type="match status" value="1"/>
</dbReference>
<name>N8WCZ1_9GAMM</name>
<dbReference type="AlphaFoldDB" id="N8WCZ1"/>
<dbReference type="Proteomes" id="UP000013049">
    <property type="component" value="Unassembled WGS sequence"/>
</dbReference>
<dbReference type="HOGENOM" id="CLU_091705_4_0_6"/>
<gene>
    <name evidence="5" type="ORF">F971_01167</name>
</gene>
<dbReference type="EMBL" id="APPC01000015">
    <property type="protein sequence ID" value="ENU93127.1"/>
    <property type="molecule type" value="Genomic_DNA"/>
</dbReference>
<keyword evidence="4" id="KW-0812">Transmembrane</keyword>
<dbReference type="InterPro" id="IPR045584">
    <property type="entry name" value="Pilin-like"/>
</dbReference>
<dbReference type="InterPro" id="IPR001082">
    <property type="entry name" value="Pilin"/>
</dbReference>
<dbReference type="Gene3D" id="3.30.700.10">
    <property type="entry name" value="Glycoprotein, Type 4 Pilin"/>
    <property type="match status" value="1"/>
</dbReference>
<evidence type="ECO:0000313" key="5">
    <source>
        <dbReference type="EMBL" id="ENU93127.1"/>
    </source>
</evidence>
<keyword evidence="4" id="KW-1133">Transmembrane helix</keyword>
<dbReference type="RefSeq" id="WP_004776034.1">
    <property type="nucleotide sequence ID" value="NZ_KB849368.1"/>
</dbReference>
<proteinExistence type="inferred from homology"/>
<accession>N8WCZ1</accession>
<keyword evidence="2" id="KW-0488">Methylation</keyword>
<evidence type="ECO:0000256" key="4">
    <source>
        <dbReference type="SAM" id="Phobius"/>
    </source>
</evidence>
<dbReference type="PROSITE" id="PS00409">
    <property type="entry name" value="PROKAR_NTER_METHYL"/>
    <property type="match status" value="1"/>
</dbReference>
<protein>
    <recommendedName>
        <fullName evidence="7">Fimbrial protein</fullName>
    </recommendedName>
</protein>
<dbReference type="InterPro" id="IPR012902">
    <property type="entry name" value="N_methyl_site"/>
</dbReference>
<sequence>MQKGFTLIELMIVVAIVGILAAIAIPAYQDYTIRAKVVEGLSLASSAKVVVSENAVNSVIFGNGWIPSAATPNVSSIDISSVNGRITITYTPKISPAGANTLVLSPLNGDRITGTALVQNVPPSLGSITWVCRSAGATTSIVNAGIGTLPAKYAPAECRN</sequence>
<evidence type="ECO:0000256" key="2">
    <source>
        <dbReference type="ARBA" id="ARBA00022481"/>
    </source>
</evidence>
<dbReference type="SUPFAM" id="SSF54523">
    <property type="entry name" value="Pili subunits"/>
    <property type="match status" value="1"/>
</dbReference>
<keyword evidence="3" id="KW-0281">Fimbrium</keyword>
<evidence type="ECO:0000256" key="1">
    <source>
        <dbReference type="ARBA" id="ARBA00005233"/>
    </source>
</evidence>
<dbReference type="GO" id="GO:0007155">
    <property type="term" value="P:cell adhesion"/>
    <property type="evidence" value="ECO:0007669"/>
    <property type="project" value="InterPro"/>
</dbReference>
<organism evidence="5 6">
    <name type="scientific">Acinetobacter vivianii</name>
    <dbReference type="NCBI Taxonomy" id="1776742"/>
    <lineage>
        <taxon>Bacteria</taxon>
        <taxon>Pseudomonadati</taxon>
        <taxon>Pseudomonadota</taxon>
        <taxon>Gammaproteobacteria</taxon>
        <taxon>Moraxellales</taxon>
        <taxon>Moraxellaceae</taxon>
        <taxon>Acinetobacter</taxon>
    </lineage>
</organism>
<evidence type="ECO:0000256" key="3">
    <source>
        <dbReference type="RuleBase" id="RU000389"/>
    </source>
</evidence>
<keyword evidence="4" id="KW-0472">Membrane</keyword>
<dbReference type="PATRIC" id="fig|1217712.3.peg.1123"/>
<comment type="caution">
    <text evidence="5">The sequence shown here is derived from an EMBL/GenBank/DDBJ whole genome shotgun (WGS) entry which is preliminary data.</text>
</comment>
<evidence type="ECO:0000313" key="6">
    <source>
        <dbReference type="Proteomes" id="UP000013049"/>
    </source>
</evidence>
<comment type="similarity">
    <text evidence="1 3">Belongs to the N-Me-Phe pilin family.</text>
</comment>
<dbReference type="Pfam" id="PF00114">
    <property type="entry name" value="Pilin"/>
    <property type="match status" value="1"/>
</dbReference>
<dbReference type="GO" id="GO:0009289">
    <property type="term" value="C:pilus"/>
    <property type="evidence" value="ECO:0007669"/>
    <property type="project" value="InterPro"/>
</dbReference>
<evidence type="ECO:0008006" key="7">
    <source>
        <dbReference type="Google" id="ProtNLM"/>
    </source>
</evidence>
<dbReference type="NCBIfam" id="TIGR02532">
    <property type="entry name" value="IV_pilin_GFxxxE"/>
    <property type="match status" value="1"/>
</dbReference>
<feature type="transmembrane region" description="Helical" evidence="4">
    <location>
        <begin position="7"/>
        <end position="28"/>
    </location>
</feature>
<dbReference type="eggNOG" id="COG4969">
    <property type="taxonomic scope" value="Bacteria"/>
</dbReference>